<evidence type="ECO:0000313" key="2">
    <source>
        <dbReference type="Proteomes" id="UP001152795"/>
    </source>
</evidence>
<dbReference type="Proteomes" id="UP001152795">
    <property type="component" value="Unassembled WGS sequence"/>
</dbReference>
<feature type="non-terminal residue" evidence="1">
    <location>
        <position position="331"/>
    </location>
</feature>
<accession>A0A7D9L8D4</accession>
<feature type="non-terminal residue" evidence="1">
    <location>
        <position position="1"/>
    </location>
</feature>
<dbReference type="OrthoDB" id="5983390at2759"/>
<protein>
    <submittedName>
        <fullName evidence="1">Uncharacterized protein</fullName>
    </submittedName>
</protein>
<reference evidence="1" key="1">
    <citation type="submission" date="2020-04" db="EMBL/GenBank/DDBJ databases">
        <authorList>
            <person name="Alioto T."/>
            <person name="Alioto T."/>
            <person name="Gomez Garrido J."/>
        </authorList>
    </citation>
    <scope>NUCLEOTIDE SEQUENCE</scope>
    <source>
        <strain evidence="1">A484AB</strain>
    </source>
</reference>
<dbReference type="EMBL" id="CACRXK020015109">
    <property type="protein sequence ID" value="CAB4027903.1"/>
    <property type="molecule type" value="Genomic_DNA"/>
</dbReference>
<name>A0A7D9L8D4_PARCT</name>
<keyword evidence="2" id="KW-1185">Reference proteome</keyword>
<dbReference type="AlphaFoldDB" id="A0A7D9L8D4"/>
<proteinExistence type="predicted"/>
<evidence type="ECO:0000313" key="1">
    <source>
        <dbReference type="EMBL" id="CAB4027903.1"/>
    </source>
</evidence>
<comment type="caution">
    <text evidence="1">The sequence shown here is derived from an EMBL/GenBank/DDBJ whole genome shotgun (WGS) entry which is preliminary data.</text>
</comment>
<organism evidence="1 2">
    <name type="scientific">Paramuricea clavata</name>
    <name type="common">Red gorgonian</name>
    <name type="synonym">Violescent sea-whip</name>
    <dbReference type="NCBI Taxonomy" id="317549"/>
    <lineage>
        <taxon>Eukaryota</taxon>
        <taxon>Metazoa</taxon>
        <taxon>Cnidaria</taxon>
        <taxon>Anthozoa</taxon>
        <taxon>Octocorallia</taxon>
        <taxon>Malacalcyonacea</taxon>
        <taxon>Plexauridae</taxon>
        <taxon>Paramuricea</taxon>
    </lineage>
</organism>
<sequence length="331" mass="38601">VPGNESGDTSRSEAACLQDWAEENRMPLNLEKTSEMVVRRHTSVVLPELIPSIKRKTWLKLLGVTLQDNPCKWDLHFEEMLKKASGQMYIMRVCKYYGLSIKQLDLLFDSLIMSIFTFAIELWGCAYDGKYLNQIDKFIKRAHKNGYISKRTHIKEIRDKRDKKLWKKITSTEDNALLELLPEKRSRLLRPRWHDRYVLSKLAWRFTVATLSKTWVTENIDSIANKYIRRWLEVPISGTLSTVFLTNNKFGLSIYPPSVKFIQCQTVLRKALKSSPNESTNDLWRATSYHTNIQYDAYNSTKEVLKDFRSGHENKLLNQLTSQGSFFCSVT</sequence>
<gene>
    <name evidence="1" type="ORF">PACLA_8A022559</name>
</gene>